<feature type="chain" id="PRO_5046105513" evidence="2">
    <location>
        <begin position="20"/>
        <end position="242"/>
    </location>
</feature>
<name>A0ABR1XAW1_9PEZI</name>
<reference evidence="3 4" key="1">
    <citation type="submission" date="2023-01" db="EMBL/GenBank/DDBJ databases">
        <title>Analysis of 21 Apiospora genomes using comparative genomics revels a genus with tremendous synthesis potential of carbohydrate active enzymes and secondary metabolites.</title>
        <authorList>
            <person name="Sorensen T."/>
        </authorList>
    </citation>
    <scope>NUCLEOTIDE SEQUENCE [LARGE SCALE GENOMIC DNA]</scope>
    <source>
        <strain evidence="3 4">CBS 114990</strain>
    </source>
</reference>
<dbReference type="GeneID" id="92037784"/>
<evidence type="ECO:0000313" key="4">
    <source>
        <dbReference type="Proteomes" id="UP001433268"/>
    </source>
</evidence>
<protein>
    <submittedName>
        <fullName evidence="3">Uncharacterized protein</fullName>
    </submittedName>
</protein>
<comment type="caution">
    <text evidence="3">The sequence shown here is derived from an EMBL/GenBank/DDBJ whole genome shotgun (WGS) entry which is preliminary data.</text>
</comment>
<organism evidence="3 4">
    <name type="scientific">Apiospora hydei</name>
    <dbReference type="NCBI Taxonomy" id="1337664"/>
    <lineage>
        <taxon>Eukaryota</taxon>
        <taxon>Fungi</taxon>
        <taxon>Dikarya</taxon>
        <taxon>Ascomycota</taxon>
        <taxon>Pezizomycotina</taxon>
        <taxon>Sordariomycetes</taxon>
        <taxon>Xylariomycetidae</taxon>
        <taxon>Amphisphaeriales</taxon>
        <taxon>Apiosporaceae</taxon>
        <taxon>Apiospora</taxon>
    </lineage>
</organism>
<feature type="signal peptide" evidence="2">
    <location>
        <begin position="1"/>
        <end position="19"/>
    </location>
</feature>
<feature type="compositionally biased region" description="Basic and acidic residues" evidence="1">
    <location>
        <begin position="204"/>
        <end position="213"/>
    </location>
</feature>
<sequence>MRFEGIFAAVAVLSGTAAAVCTKWEQGDTSQESMNNGFSTDHGQVLERLDCPADAKSPCPFEQKPRHIVVKPEISSIVPTGREPLVLASQEETDAIVRLAQDGYNRAVSNNRRLQQKMNTTTAGPKQEATIRPFLFAISDRTVEPGNSATLNWLPFFRYSTGVLSGCSNETLNGRRVTVGAPYLAREARTNGSSIAGTWTKGSVTDEKDDDAKSGASGLGKGSLGGVVLGCSVAALVSSFML</sequence>
<dbReference type="Proteomes" id="UP001433268">
    <property type="component" value="Unassembled WGS sequence"/>
</dbReference>
<proteinExistence type="predicted"/>
<dbReference type="InterPro" id="IPR045702">
    <property type="entry name" value="DUF6060"/>
</dbReference>
<keyword evidence="4" id="KW-1185">Reference proteome</keyword>
<dbReference type="RefSeq" id="XP_066674497.1">
    <property type="nucleotide sequence ID" value="XM_066804724.1"/>
</dbReference>
<dbReference type="EMBL" id="JAQQWN010000002">
    <property type="protein sequence ID" value="KAK8093724.1"/>
    <property type="molecule type" value="Genomic_DNA"/>
</dbReference>
<keyword evidence="2" id="KW-0732">Signal</keyword>
<dbReference type="Pfam" id="PF19535">
    <property type="entry name" value="DUF6060"/>
    <property type="match status" value="1"/>
</dbReference>
<gene>
    <name evidence="3" type="ORF">PG997_000409</name>
</gene>
<feature type="region of interest" description="Disordered" evidence="1">
    <location>
        <begin position="195"/>
        <end position="217"/>
    </location>
</feature>
<evidence type="ECO:0000256" key="1">
    <source>
        <dbReference type="SAM" id="MobiDB-lite"/>
    </source>
</evidence>
<evidence type="ECO:0000313" key="3">
    <source>
        <dbReference type="EMBL" id="KAK8093724.1"/>
    </source>
</evidence>
<accession>A0ABR1XAW1</accession>
<evidence type="ECO:0000256" key="2">
    <source>
        <dbReference type="SAM" id="SignalP"/>
    </source>
</evidence>